<accession>A0A8T3AAQ9</accession>
<dbReference type="Proteomes" id="UP000829196">
    <property type="component" value="Unassembled WGS sequence"/>
</dbReference>
<keyword evidence="2" id="KW-1185">Reference proteome</keyword>
<dbReference type="SMR" id="A0A8T3AAQ9"/>
<gene>
    <name evidence="1" type="ORF">KFK09_027439</name>
</gene>
<evidence type="ECO:0000313" key="2">
    <source>
        <dbReference type="Proteomes" id="UP000829196"/>
    </source>
</evidence>
<evidence type="ECO:0000313" key="1">
    <source>
        <dbReference type="EMBL" id="KAI0493163.1"/>
    </source>
</evidence>
<dbReference type="AlphaFoldDB" id="A0A8T3AAQ9"/>
<sequence length="74" mass="9096">MLLVKFIRFFFLEFMFLIDWPPQSQLNWLQYLSDSWEAKRNDGRFADITSFPWRCFISILPYILCNSLYFDPDK</sequence>
<protein>
    <submittedName>
        <fullName evidence="1">Uncharacterized protein</fullName>
    </submittedName>
</protein>
<dbReference type="EMBL" id="JAGYWB010000018">
    <property type="protein sequence ID" value="KAI0493163.1"/>
    <property type="molecule type" value="Genomic_DNA"/>
</dbReference>
<proteinExistence type="predicted"/>
<reference evidence="1" key="1">
    <citation type="journal article" date="2022" name="Front. Genet.">
        <title>Chromosome-Scale Assembly of the Dendrobium nobile Genome Provides Insights Into the Molecular Mechanism of the Biosynthesis of the Medicinal Active Ingredient of Dendrobium.</title>
        <authorList>
            <person name="Xu Q."/>
            <person name="Niu S.-C."/>
            <person name="Li K.-L."/>
            <person name="Zheng P.-J."/>
            <person name="Zhang X.-J."/>
            <person name="Jia Y."/>
            <person name="Liu Y."/>
            <person name="Niu Y.-X."/>
            <person name="Yu L.-H."/>
            <person name="Chen D.-F."/>
            <person name="Zhang G.-Q."/>
        </authorList>
    </citation>
    <scope>NUCLEOTIDE SEQUENCE</scope>
    <source>
        <tissue evidence="1">Leaf</tissue>
    </source>
</reference>
<name>A0A8T3AAQ9_DENNO</name>
<organism evidence="1 2">
    <name type="scientific">Dendrobium nobile</name>
    <name type="common">Orchid</name>
    <dbReference type="NCBI Taxonomy" id="94219"/>
    <lineage>
        <taxon>Eukaryota</taxon>
        <taxon>Viridiplantae</taxon>
        <taxon>Streptophyta</taxon>
        <taxon>Embryophyta</taxon>
        <taxon>Tracheophyta</taxon>
        <taxon>Spermatophyta</taxon>
        <taxon>Magnoliopsida</taxon>
        <taxon>Liliopsida</taxon>
        <taxon>Asparagales</taxon>
        <taxon>Orchidaceae</taxon>
        <taxon>Epidendroideae</taxon>
        <taxon>Malaxideae</taxon>
        <taxon>Dendrobiinae</taxon>
        <taxon>Dendrobium</taxon>
    </lineage>
</organism>
<comment type="caution">
    <text evidence="1">The sequence shown here is derived from an EMBL/GenBank/DDBJ whole genome shotgun (WGS) entry which is preliminary data.</text>
</comment>